<keyword evidence="2" id="KW-1133">Transmembrane helix</keyword>
<proteinExistence type="predicted"/>
<feature type="region of interest" description="Disordered" evidence="1">
    <location>
        <begin position="396"/>
        <end position="420"/>
    </location>
</feature>
<evidence type="ECO:0000256" key="1">
    <source>
        <dbReference type="SAM" id="MobiDB-lite"/>
    </source>
</evidence>
<evidence type="ECO:0000313" key="4">
    <source>
        <dbReference type="Proteomes" id="UP000054826"/>
    </source>
</evidence>
<protein>
    <submittedName>
        <fullName evidence="3">Uncharacterized protein</fullName>
    </submittedName>
</protein>
<gene>
    <name evidence="3" type="ORF">T4C_11684</name>
</gene>
<feature type="transmembrane region" description="Helical" evidence="2">
    <location>
        <begin position="288"/>
        <end position="313"/>
    </location>
</feature>
<keyword evidence="2" id="KW-0472">Membrane</keyword>
<sequence>MTDQTLHIQSVVQVFHVFHANSTAHFVIVLLHRVQHFLIVKIQRQNCVITIYRLLDVFLQSSMHGFDVRVKLYKLAAFTDDETKSIPEQLHLFAVFRYVYGNVASLVEVCYAEHLFRQHVEHELVNKSIGLRLVQFGKISVESNGRLVVRFRHGQPTAMRVSHDHTHVTILQIRLRLAKAQVASLVAETNHGRCTARLTLLGIFSNDRSNTVRLEQRIGDLQYRHWHVFVTTNIVAQEPVNILPIESGFVLWNMGNHLQRHGLFVRLYPCNRCKLHYCCAEDLNAEIIIIYFCGFFWVCGLFSIIIFLTYIVFRDMAVVDRWCTIRPSKAASLEQNSQLTWSSCGSDGFDFFCFEFTIATIEDAEAERTVRKLNQAEGMKLELDQIRKEVVSNDKSNCSRMNQGKKSERELKKTSGQMMPNEEEELLCTTNWRVKTVEALALEKSQSVGKLVKIGQKAGNYPLLKSDNTCPILIDLIYRGTNFSNIPSSPLKRDEKVEKIKMMDILMEDVFLMSTYKCYAQFLFIEEELFFDQQ</sequence>
<evidence type="ECO:0000256" key="2">
    <source>
        <dbReference type="SAM" id="Phobius"/>
    </source>
</evidence>
<reference evidence="3 4" key="1">
    <citation type="submission" date="2015-01" db="EMBL/GenBank/DDBJ databases">
        <title>Evolution of Trichinella species and genotypes.</title>
        <authorList>
            <person name="Korhonen P.K."/>
            <person name="Edoardo P."/>
            <person name="Giuseppe L.R."/>
            <person name="Gasser R.B."/>
        </authorList>
    </citation>
    <scope>NUCLEOTIDE SEQUENCE [LARGE SCALE GENOMIC DNA]</scope>
    <source>
        <strain evidence="3">ISS176</strain>
    </source>
</reference>
<comment type="caution">
    <text evidence="3">The sequence shown here is derived from an EMBL/GenBank/DDBJ whole genome shotgun (WGS) entry which is preliminary data.</text>
</comment>
<dbReference type="Proteomes" id="UP000054826">
    <property type="component" value="Unassembled WGS sequence"/>
</dbReference>
<organism evidence="3 4">
    <name type="scientific">Trichinella pseudospiralis</name>
    <name type="common">Parasitic roundworm</name>
    <dbReference type="NCBI Taxonomy" id="6337"/>
    <lineage>
        <taxon>Eukaryota</taxon>
        <taxon>Metazoa</taxon>
        <taxon>Ecdysozoa</taxon>
        <taxon>Nematoda</taxon>
        <taxon>Enoplea</taxon>
        <taxon>Dorylaimia</taxon>
        <taxon>Trichinellida</taxon>
        <taxon>Trichinellidae</taxon>
        <taxon>Trichinella</taxon>
    </lineage>
</organism>
<name>A0A0V1K4I2_TRIPS</name>
<accession>A0A0V1K4I2</accession>
<dbReference type="AlphaFoldDB" id="A0A0V1K4I2"/>
<evidence type="ECO:0000313" key="3">
    <source>
        <dbReference type="EMBL" id="KRZ41976.1"/>
    </source>
</evidence>
<keyword evidence="2" id="KW-0812">Transmembrane</keyword>
<dbReference type="EMBL" id="JYDV01000017">
    <property type="protein sequence ID" value="KRZ41976.1"/>
    <property type="molecule type" value="Genomic_DNA"/>
</dbReference>